<dbReference type="EC" id="6.1.1.7" evidence="2"/>
<evidence type="ECO:0000256" key="7">
    <source>
        <dbReference type="ARBA" id="ARBA00022598"/>
    </source>
</evidence>
<evidence type="ECO:0000256" key="19">
    <source>
        <dbReference type="ARBA" id="ARBA00048300"/>
    </source>
</evidence>
<keyword evidence="13 20" id="KW-0694">RNA-binding</keyword>
<evidence type="ECO:0000313" key="23">
    <source>
        <dbReference type="Proteomes" id="UP000289886"/>
    </source>
</evidence>
<comment type="domain">
    <text evidence="20">Consists of three domains; the N-terminal catalytic domain, the editing domain and the C-terminal C-Ala domain. The editing domain removes incorrectly charged amino acids, while the C-Ala domain, along with tRNA(Ala), serves as a bridge to cooperatively bring together the editing and aminoacylation centers thus stimulating deacylation of misacylated tRNAs.</text>
</comment>
<dbReference type="SUPFAM" id="SSF101353">
    <property type="entry name" value="Putative anticodon-binding domain of alanyl-tRNA synthetase (AlaRS)"/>
    <property type="match status" value="1"/>
</dbReference>
<dbReference type="InterPro" id="IPR018162">
    <property type="entry name" value="Ala-tRNA-ligase_IIc_anticod-bd"/>
</dbReference>
<evidence type="ECO:0000259" key="21">
    <source>
        <dbReference type="PROSITE" id="PS50860"/>
    </source>
</evidence>
<evidence type="ECO:0000256" key="6">
    <source>
        <dbReference type="ARBA" id="ARBA00022555"/>
    </source>
</evidence>
<sequence length="1093" mass="120615">MDSTLTAAQIRQKFIDFFKKHEHRYVHSSSTVPLDDPTLLFANAGMNQYKPIFLNTIDPSHPMAKLRRAANTQKCIRAGGKHNDLDDVGKDVYHHTFFEMLGSWSFGDYFKHLACELALDLLTKEFGIPIERLYVTYFGGHEEAGLEPDLECKQIWLDLGVDDSRILPGSMKDNFWEMGDTGPCGPCSEIHFDRIGGRNAAPLVNQDDPNVLEIWNLVFIQFNRESDGLLKPLPKKSIDTGMGLERLVSVLQNKMSNYDTDLFVPYFEAIQKGTGARPYSGKVGAEDTDGMDMAYRVLADHARTITIALADGGRPDNTGRGYVLRRILRRAVRYSHEKLNASRGFFASLVDVVVDSLGDAFPELNKDPDMVKDIINEEELQFLKTLSRGRRILDRKIQSLGDIKTIPGDTAWLLYDTYGFPLDLTALIAEERGMAVDLEGFEEEKRAAQLKSQGKGAGDEDHIMLDIYAIEELRTKGLPPTDDSPKYKYQADSSGNYEYELVVSTVLALRRDKTFVEEVTTGQQCGVLLDRTSFYAEQGGQTFDEGYMVREDDASDDKMEFTVKNTQVRGGYVLHVGTVYGTLRVGECVQLHVDEARRRPIMSNHTSTHILNFALRSVLGEADQRGSLVAPDRLRFDFTAKGAMSTKEIRAVEEIVSTVIQEAKAPLAAAKAIQGLRAVFDETYPDPVRVVSIGIPVQDLLADPSGAAGSLASIEFCGGTDPPVLTGPLLSSGTDKMEFTVKNTQVRGGYVLHVGTVYGTLRVGECVQLHVDEARRRPIMSNHTSTHILNFALRSVLGEADQRGSLVAPDRLRFDFTAKGAMSTKEIRAVEEIVSTVIQEAKVGESGRGSGHLQNSSHAQPFVIVSEEAIAKGIRRIVAVTGPEAQKALRKADALQQILSALDEKVKVQAAPNKDIQKEIADLTEAIGTAVIPQWQKDEMRESLKALKKTMDDLDRASKGDVQKRVLEKTKQLIDSSPNQPLVVMEMEAGASAKALNESLKLLKMHSPKTAAMLFTADSDADKVICLCQVPQEVANRGLKASDWVQHVCPLLDGKGGGKDMSAQATGRNTHCLQEVLQLAIDFAHLKLGDLNN</sequence>
<comment type="catalytic activity">
    <reaction evidence="19 20">
        <text>tRNA(Ala) + L-alanine + ATP = L-alanyl-tRNA(Ala) + AMP + diphosphate</text>
        <dbReference type="Rhea" id="RHEA:12540"/>
        <dbReference type="Rhea" id="RHEA-COMP:9657"/>
        <dbReference type="Rhea" id="RHEA-COMP:9923"/>
        <dbReference type="ChEBI" id="CHEBI:30616"/>
        <dbReference type="ChEBI" id="CHEBI:33019"/>
        <dbReference type="ChEBI" id="CHEBI:57972"/>
        <dbReference type="ChEBI" id="CHEBI:78442"/>
        <dbReference type="ChEBI" id="CHEBI:78497"/>
        <dbReference type="ChEBI" id="CHEBI:456215"/>
        <dbReference type="EC" id="6.1.1.7"/>
    </reaction>
</comment>
<comment type="similarity">
    <text evidence="1 20">Belongs to the class-II aminoacyl-tRNA synthetase family.</text>
</comment>
<dbReference type="PRINTS" id="PR00980">
    <property type="entry name" value="TRNASYNTHALA"/>
</dbReference>
<dbReference type="AlphaFoldDB" id="A0A444UL38"/>
<evidence type="ECO:0000256" key="13">
    <source>
        <dbReference type="ARBA" id="ARBA00022884"/>
    </source>
</evidence>
<dbReference type="Gene3D" id="2.40.30.130">
    <property type="match status" value="1"/>
</dbReference>
<dbReference type="InterPro" id="IPR009000">
    <property type="entry name" value="Transl_B-barrel_sf"/>
</dbReference>
<keyword evidence="11 20" id="KW-0067">ATP-binding</keyword>
<dbReference type="PANTHER" id="PTHR11777">
    <property type="entry name" value="ALANYL-TRNA SYNTHETASE"/>
    <property type="match status" value="1"/>
</dbReference>
<gene>
    <name evidence="20" type="primary">AARS</name>
    <name evidence="22" type="ORF">EOD39_12472</name>
</gene>
<keyword evidence="6 20" id="KW-0820">tRNA-binding</keyword>
<evidence type="ECO:0000256" key="15">
    <source>
        <dbReference type="ARBA" id="ARBA00022990"/>
    </source>
</evidence>
<dbReference type="EMBL" id="SCEB01214344">
    <property type="protein sequence ID" value="RXM35897.1"/>
    <property type="molecule type" value="Genomic_DNA"/>
</dbReference>
<evidence type="ECO:0000256" key="4">
    <source>
        <dbReference type="ARBA" id="ARBA00022490"/>
    </source>
</evidence>
<dbReference type="FunFam" id="2.40.30.130:FF:000002">
    <property type="entry name" value="alanine--tRNA ligase, cytoplasmic"/>
    <property type="match status" value="1"/>
</dbReference>
<evidence type="ECO:0000256" key="12">
    <source>
        <dbReference type="ARBA" id="ARBA00022843"/>
    </source>
</evidence>
<comment type="caution">
    <text evidence="20">Lacks conserved residue(s) required for the propagation of feature annotation.</text>
</comment>
<dbReference type="InterPro" id="IPR023033">
    <property type="entry name" value="Ala_tRNA_ligase_euk/bac"/>
</dbReference>
<keyword evidence="14 20" id="KW-0648">Protein biosynthesis</keyword>
<dbReference type="PANTHER" id="PTHR11777:SF36">
    <property type="entry name" value="ALANINE--TRNA LIGASE, CYTOPLASMIC"/>
    <property type="match status" value="1"/>
</dbReference>
<evidence type="ECO:0000256" key="18">
    <source>
        <dbReference type="ARBA" id="ARBA00047209"/>
    </source>
</evidence>
<evidence type="ECO:0000313" key="22">
    <source>
        <dbReference type="EMBL" id="RXM35897.1"/>
    </source>
</evidence>
<evidence type="ECO:0000256" key="10">
    <source>
        <dbReference type="ARBA" id="ARBA00022833"/>
    </source>
</evidence>
<dbReference type="HAMAP" id="MF_00036_B">
    <property type="entry name" value="Ala_tRNA_synth_B"/>
    <property type="match status" value="1"/>
</dbReference>
<reference evidence="22 23" key="1">
    <citation type="submission" date="2019-01" db="EMBL/GenBank/DDBJ databases">
        <title>Draft Genome and Complete Hox-Cluster Characterization of the Sterlet Sturgeon (Acipenser ruthenus).</title>
        <authorList>
            <person name="Wei Q."/>
        </authorList>
    </citation>
    <scope>NUCLEOTIDE SEQUENCE [LARGE SCALE GENOMIC DNA]</scope>
    <source>
        <strain evidence="22">WHYD16114868_AA</strain>
        <tissue evidence="22">Blood</tissue>
    </source>
</reference>
<dbReference type="GO" id="GO:0008270">
    <property type="term" value="F:zinc ion binding"/>
    <property type="evidence" value="ECO:0007669"/>
    <property type="project" value="UniProtKB-UniRule"/>
</dbReference>
<dbReference type="FunFam" id="3.10.310.40:FF:000002">
    <property type="entry name" value="alanine--tRNA ligase, cytoplasmic"/>
    <property type="match status" value="1"/>
</dbReference>
<dbReference type="CDD" id="cd00673">
    <property type="entry name" value="AlaRS_core"/>
    <property type="match status" value="1"/>
</dbReference>
<dbReference type="GO" id="GO:0004813">
    <property type="term" value="F:alanine-tRNA ligase activity"/>
    <property type="evidence" value="ECO:0007669"/>
    <property type="project" value="UniProtKB-UniRule"/>
</dbReference>
<dbReference type="Pfam" id="PF02272">
    <property type="entry name" value="DHHA1"/>
    <property type="match status" value="1"/>
</dbReference>
<dbReference type="NCBIfam" id="TIGR00344">
    <property type="entry name" value="alaS"/>
    <property type="match status" value="1"/>
</dbReference>
<dbReference type="Pfam" id="PF01411">
    <property type="entry name" value="tRNA-synt_2c"/>
    <property type="match status" value="1"/>
</dbReference>
<feature type="domain" description="Alanyl-transfer RNA synthetases family profile" evidence="21">
    <location>
        <begin position="5"/>
        <end position="891"/>
    </location>
</feature>
<keyword evidence="10" id="KW-0862">Zinc</keyword>
<keyword evidence="16 20" id="KW-0030">Aminoacyl-tRNA synthetase</keyword>
<evidence type="ECO:0000256" key="8">
    <source>
        <dbReference type="ARBA" id="ARBA00022723"/>
    </source>
</evidence>
<dbReference type="FunFam" id="3.30.930.10:FF:000011">
    <property type="entry name" value="Alanine--tRNA ligase, cytoplasmic"/>
    <property type="match status" value="1"/>
</dbReference>
<dbReference type="PROSITE" id="PS50860">
    <property type="entry name" value="AA_TRNA_LIGASE_II_ALA"/>
    <property type="match status" value="1"/>
</dbReference>
<protein>
    <recommendedName>
        <fullName evidence="2">alanine--tRNA ligase</fullName>
        <ecNumber evidence="2">6.1.1.7</ecNumber>
    </recommendedName>
    <alternativeName>
        <fullName evidence="18">Protein lactyltransferase AARS1</fullName>
    </alternativeName>
</protein>
<dbReference type="GO" id="GO:0006419">
    <property type="term" value="P:alanyl-tRNA aminoacylation"/>
    <property type="evidence" value="ECO:0007669"/>
    <property type="project" value="InterPro"/>
</dbReference>
<dbReference type="GO" id="GO:0000049">
    <property type="term" value="F:tRNA binding"/>
    <property type="evidence" value="ECO:0007669"/>
    <property type="project" value="UniProtKB-KW"/>
</dbReference>
<evidence type="ECO:0000256" key="16">
    <source>
        <dbReference type="ARBA" id="ARBA00023146"/>
    </source>
</evidence>
<dbReference type="InterPro" id="IPR018163">
    <property type="entry name" value="Thr/Ala-tRNA-synth_IIc_edit"/>
</dbReference>
<keyword evidence="3" id="KW-0488">Methylation</keyword>
<evidence type="ECO:0000256" key="14">
    <source>
        <dbReference type="ARBA" id="ARBA00022917"/>
    </source>
</evidence>
<dbReference type="SUPFAM" id="SSF55681">
    <property type="entry name" value="Class II aaRS and biotin synthetases"/>
    <property type="match status" value="1"/>
</dbReference>
<dbReference type="InterPro" id="IPR050058">
    <property type="entry name" value="Ala-tRNA_ligase"/>
</dbReference>
<keyword evidence="4" id="KW-0963">Cytoplasm</keyword>
<evidence type="ECO:0000256" key="11">
    <source>
        <dbReference type="ARBA" id="ARBA00022840"/>
    </source>
</evidence>
<name>A0A444UL38_ACIRT</name>
<keyword evidence="7 20" id="KW-0436">Ligase</keyword>
<keyword evidence="8" id="KW-0479">Metal-binding</keyword>
<keyword evidence="17" id="KW-0539">Nucleus</keyword>
<dbReference type="InterPro" id="IPR045864">
    <property type="entry name" value="aa-tRNA-synth_II/BPL/LPL"/>
</dbReference>
<dbReference type="GO" id="GO:0005524">
    <property type="term" value="F:ATP binding"/>
    <property type="evidence" value="ECO:0007669"/>
    <property type="project" value="UniProtKB-UniRule"/>
</dbReference>
<dbReference type="InterPro" id="IPR003156">
    <property type="entry name" value="DHHA1_dom"/>
</dbReference>
<evidence type="ECO:0000256" key="5">
    <source>
        <dbReference type="ARBA" id="ARBA00022553"/>
    </source>
</evidence>
<dbReference type="Gene3D" id="3.30.980.10">
    <property type="entry name" value="Threonyl-trna Synthetase, Chain A, domain 2"/>
    <property type="match status" value="3"/>
</dbReference>
<keyword evidence="23" id="KW-1185">Reference proteome</keyword>
<dbReference type="Gene3D" id="3.10.310.40">
    <property type="match status" value="1"/>
</dbReference>
<evidence type="ECO:0000256" key="9">
    <source>
        <dbReference type="ARBA" id="ARBA00022741"/>
    </source>
</evidence>
<comment type="function">
    <text evidence="20">Catalyzes the attachment of alanine to tRNA(Ala) in a two-step reaction: alanine is first activated by ATP to form Ala-AMP and then transferred to the acceptor end of tRNA(Ala). Also edits incorrectly charged tRNA(Ala) via its editing domain.</text>
</comment>
<dbReference type="Proteomes" id="UP000289886">
    <property type="component" value="Unassembled WGS sequence"/>
</dbReference>
<keyword evidence="12" id="KW-0832">Ubl conjugation</keyword>
<accession>A0A444UL38</accession>
<evidence type="ECO:0000256" key="1">
    <source>
        <dbReference type="ARBA" id="ARBA00008226"/>
    </source>
</evidence>
<keyword evidence="15" id="KW-0007">Acetylation</keyword>
<organism evidence="22 23">
    <name type="scientific">Acipenser ruthenus</name>
    <name type="common">Sterlet sturgeon</name>
    <dbReference type="NCBI Taxonomy" id="7906"/>
    <lineage>
        <taxon>Eukaryota</taxon>
        <taxon>Metazoa</taxon>
        <taxon>Chordata</taxon>
        <taxon>Craniata</taxon>
        <taxon>Vertebrata</taxon>
        <taxon>Euteleostomi</taxon>
        <taxon>Actinopterygii</taxon>
        <taxon>Chondrostei</taxon>
        <taxon>Acipenseriformes</taxon>
        <taxon>Acipenseridae</taxon>
        <taxon>Acipenser</taxon>
    </lineage>
</organism>
<evidence type="ECO:0000256" key="2">
    <source>
        <dbReference type="ARBA" id="ARBA00013168"/>
    </source>
</evidence>
<keyword evidence="9 20" id="KW-0547">Nucleotide-binding</keyword>
<dbReference type="SUPFAM" id="SSF50447">
    <property type="entry name" value="Translation proteins"/>
    <property type="match status" value="1"/>
</dbReference>
<evidence type="ECO:0000256" key="20">
    <source>
        <dbReference type="HAMAP-Rule" id="MF_03133"/>
    </source>
</evidence>
<dbReference type="InterPro" id="IPR018164">
    <property type="entry name" value="Ala-tRNA-synth_IIc_N"/>
</dbReference>
<dbReference type="InterPro" id="IPR002318">
    <property type="entry name" value="Ala-tRNA-lgiase_IIc"/>
</dbReference>
<evidence type="ECO:0000256" key="17">
    <source>
        <dbReference type="ARBA" id="ARBA00023242"/>
    </source>
</evidence>
<dbReference type="InterPro" id="IPR018165">
    <property type="entry name" value="Ala-tRNA-synth_IIc_core"/>
</dbReference>
<dbReference type="GO" id="GO:0005739">
    <property type="term" value="C:mitochondrion"/>
    <property type="evidence" value="ECO:0007669"/>
    <property type="project" value="TreeGrafter"/>
</dbReference>
<comment type="caution">
    <text evidence="22">The sequence shown here is derived from an EMBL/GenBank/DDBJ whole genome shotgun (WGS) entry which is preliminary data.</text>
</comment>
<dbReference type="GO" id="GO:0002161">
    <property type="term" value="F:aminoacyl-tRNA deacylase activity"/>
    <property type="evidence" value="ECO:0007669"/>
    <property type="project" value="TreeGrafter"/>
</dbReference>
<dbReference type="Gene3D" id="3.30.930.10">
    <property type="entry name" value="Bira Bifunctional Protein, Domain 2"/>
    <property type="match status" value="1"/>
</dbReference>
<dbReference type="SUPFAM" id="SSF55186">
    <property type="entry name" value="ThrRS/AlaRS common domain"/>
    <property type="match status" value="2"/>
</dbReference>
<dbReference type="FunFam" id="3.30.980.10:FF:000004">
    <property type="entry name" value="Alanine--tRNA ligase, cytoplasmic"/>
    <property type="match status" value="2"/>
</dbReference>
<comment type="subunit">
    <text evidence="20">Monomer. Interacts with ANKRD16; the interaction is direct.</text>
</comment>
<keyword evidence="5" id="KW-0597">Phosphoprotein</keyword>
<proteinExistence type="inferred from homology"/>
<evidence type="ECO:0000256" key="3">
    <source>
        <dbReference type="ARBA" id="ARBA00022481"/>
    </source>
</evidence>